<dbReference type="PANTHER" id="PTHR34044">
    <property type="entry name" value="NUCLEAR PROTEIN"/>
    <property type="match status" value="1"/>
</dbReference>
<evidence type="ECO:0000313" key="2">
    <source>
        <dbReference type="Proteomes" id="UP000006906"/>
    </source>
</evidence>
<proteinExistence type="predicted"/>
<evidence type="ECO:0008006" key="3">
    <source>
        <dbReference type="Google" id="ProtNLM"/>
    </source>
</evidence>
<dbReference type="Proteomes" id="UP000006906">
    <property type="component" value="Chromosome 3"/>
</dbReference>
<dbReference type="OMA" id="PIIVATH"/>
<dbReference type="EMBL" id="CM008964">
    <property type="protein sequence ID" value="PNW84988.1"/>
    <property type="molecule type" value="Genomic_DNA"/>
</dbReference>
<dbReference type="ExpressionAtlas" id="A0A2K3DWU1">
    <property type="expression patterns" value="baseline and differential"/>
</dbReference>
<organism evidence="1 2">
    <name type="scientific">Chlamydomonas reinhardtii</name>
    <name type="common">Chlamydomonas smithii</name>
    <dbReference type="NCBI Taxonomy" id="3055"/>
    <lineage>
        <taxon>Eukaryota</taxon>
        <taxon>Viridiplantae</taxon>
        <taxon>Chlorophyta</taxon>
        <taxon>core chlorophytes</taxon>
        <taxon>Chlorophyceae</taxon>
        <taxon>CS clade</taxon>
        <taxon>Chlamydomonadales</taxon>
        <taxon>Chlamydomonadaceae</taxon>
        <taxon>Chlamydomonas</taxon>
    </lineage>
</organism>
<dbReference type="STRING" id="3055.A0A2K3DWU1"/>
<accession>A0A2K3DWU1</accession>
<dbReference type="GeneID" id="5729008"/>
<dbReference type="RefSeq" id="XP_042925936.1">
    <property type="nucleotide sequence ID" value="XM_043060807.1"/>
</dbReference>
<sequence length="330" mass="33434">MATLIGPGRVGKAIAGMLGAELGAVVTRQSGAVDPHGQGPIYVCTTNDALDWVLEQTPRNRRCDLVFFQNGWLAPWLAHNSLRLGPGSAAGAAAEGGAAAAAGREAEAARGDGGGAGGAEASGPGSAVEVTLVALYMAAGPDGTAKDGLRTVASGRWAQHVSRTLSRGAVRCRAVGGADMYGAVVEKLLWACVFWMMSAALGGMNVGDIVARHRGDVAALTAELLPPLCRQLRGIAAAGAGPEAAEAAAALEAPAGAERVVAALVEYSVSISSAVPSRDMALAEFRWRNGALLDMGPTPLHVSWLRRAGVPAELLEGHGVAARAEPEVAG</sequence>
<name>A0A2K3DWU1_CHLRE</name>
<dbReference type="OrthoDB" id="38730at2759"/>
<reference evidence="1 2" key="1">
    <citation type="journal article" date="2007" name="Science">
        <title>The Chlamydomonas genome reveals the evolution of key animal and plant functions.</title>
        <authorList>
            <person name="Merchant S.S."/>
            <person name="Prochnik S.E."/>
            <person name="Vallon O."/>
            <person name="Harris E.H."/>
            <person name="Karpowicz S.J."/>
            <person name="Witman G.B."/>
            <person name="Terry A."/>
            <person name="Salamov A."/>
            <person name="Fritz-Laylin L.K."/>
            <person name="Marechal-Drouard L."/>
            <person name="Marshall W.F."/>
            <person name="Qu L.H."/>
            <person name="Nelson D.R."/>
            <person name="Sanderfoot A.A."/>
            <person name="Spalding M.H."/>
            <person name="Kapitonov V.V."/>
            <person name="Ren Q."/>
            <person name="Ferris P."/>
            <person name="Lindquist E."/>
            <person name="Shapiro H."/>
            <person name="Lucas S.M."/>
            <person name="Grimwood J."/>
            <person name="Schmutz J."/>
            <person name="Cardol P."/>
            <person name="Cerutti H."/>
            <person name="Chanfreau G."/>
            <person name="Chen C.L."/>
            <person name="Cognat V."/>
            <person name="Croft M.T."/>
            <person name="Dent R."/>
            <person name="Dutcher S."/>
            <person name="Fernandez E."/>
            <person name="Fukuzawa H."/>
            <person name="Gonzalez-Ballester D."/>
            <person name="Gonzalez-Halphen D."/>
            <person name="Hallmann A."/>
            <person name="Hanikenne M."/>
            <person name="Hippler M."/>
            <person name="Inwood W."/>
            <person name="Jabbari K."/>
            <person name="Kalanon M."/>
            <person name="Kuras R."/>
            <person name="Lefebvre P.A."/>
            <person name="Lemaire S.D."/>
            <person name="Lobanov A.V."/>
            <person name="Lohr M."/>
            <person name="Manuell A."/>
            <person name="Meier I."/>
            <person name="Mets L."/>
            <person name="Mittag M."/>
            <person name="Mittelmeier T."/>
            <person name="Moroney J.V."/>
            <person name="Moseley J."/>
            <person name="Napoli C."/>
            <person name="Nedelcu A.M."/>
            <person name="Niyogi K."/>
            <person name="Novoselov S.V."/>
            <person name="Paulsen I.T."/>
            <person name="Pazour G."/>
            <person name="Purton S."/>
            <person name="Ral J.P."/>
            <person name="Riano-Pachon D.M."/>
            <person name="Riekhof W."/>
            <person name="Rymarquis L."/>
            <person name="Schroda M."/>
            <person name="Stern D."/>
            <person name="Umen J."/>
            <person name="Willows R."/>
            <person name="Wilson N."/>
            <person name="Zimmer S.L."/>
            <person name="Allmer J."/>
            <person name="Balk J."/>
            <person name="Bisova K."/>
            <person name="Chen C.J."/>
            <person name="Elias M."/>
            <person name="Gendler K."/>
            <person name="Hauser C."/>
            <person name="Lamb M.R."/>
            <person name="Ledford H."/>
            <person name="Long J.C."/>
            <person name="Minagawa J."/>
            <person name="Page M.D."/>
            <person name="Pan J."/>
            <person name="Pootakham W."/>
            <person name="Roje S."/>
            <person name="Rose A."/>
            <person name="Stahlberg E."/>
            <person name="Terauchi A.M."/>
            <person name="Yang P."/>
            <person name="Ball S."/>
            <person name="Bowler C."/>
            <person name="Dieckmann C.L."/>
            <person name="Gladyshev V.N."/>
            <person name="Green P."/>
            <person name="Jorgensen R."/>
            <person name="Mayfield S."/>
            <person name="Mueller-Roeber B."/>
            <person name="Rajamani S."/>
            <person name="Sayre R.T."/>
            <person name="Brokstein P."/>
            <person name="Dubchak I."/>
            <person name="Goodstein D."/>
            <person name="Hornick L."/>
            <person name="Huang Y.W."/>
            <person name="Jhaveri J."/>
            <person name="Luo Y."/>
            <person name="Martinez D."/>
            <person name="Ngau W.C."/>
            <person name="Otillar B."/>
            <person name="Poliakov A."/>
            <person name="Porter A."/>
            <person name="Szajkowski L."/>
            <person name="Werner G."/>
            <person name="Zhou K."/>
            <person name="Grigoriev I.V."/>
            <person name="Rokhsar D.S."/>
            <person name="Grossman A.R."/>
        </authorList>
    </citation>
    <scope>NUCLEOTIDE SEQUENCE [LARGE SCALE GENOMIC DNA]</scope>
    <source>
        <strain evidence="2">CC-503</strain>
    </source>
</reference>
<protein>
    <recommendedName>
        <fullName evidence="3">Ketopantoate reductase C-terminal domain-containing protein</fullName>
    </recommendedName>
</protein>
<dbReference type="AlphaFoldDB" id="A0A2K3DWU1"/>
<dbReference type="PANTHER" id="PTHR34044:SF3">
    <property type="entry name" value="KETOPANTOATE REDUCTASE N-TERMINAL DOMAIN-CONTAINING PROTEIN"/>
    <property type="match status" value="1"/>
</dbReference>
<dbReference type="InParanoid" id="A0A2K3DWU1"/>
<dbReference type="KEGG" id="cre:CHLRE_03g167050v5"/>
<evidence type="ECO:0000313" key="1">
    <source>
        <dbReference type="EMBL" id="PNW84988.1"/>
    </source>
</evidence>
<dbReference type="Gramene" id="PNW84988">
    <property type="protein sequence ID" value="PNW84988"/>
    <property type="gene ID" value="CHLRE_03g167050v5"/>
</dbReference>
<gene>
    <name evidence="1" type="ORF">CHLRE_03g167050v5</name>
</gene>
<keyword evidence="2" id="KW-1185">Reference proteome</keyword>